<comment type="caution">
    <text evidence="1">The sequence shown here is derived from an EMBL/GenBank/DDBJ whole genome shotgun (WGS) entry which is preliminary data.</text>
</comment>
<dbReference type="Proteomes" id="UP001333110">
    <property type="component" value="Unassembled WGS sequence"/>
</dbReference>
<name>A0AAN7Q8G4_MYCAM</name>
<evidence type="ECO:0000313" key="1">
    <source>
        <dbReference type="EMBL" id="KAK4832596.1"/>
    </source>
</evidence>
<keyword evidence="2" id="KW-1185">Reference proteome</keyword>
<reference evidence="1 2" key="1">
    <citation type="journal article" date="2023" name="J. Hered.">
        <title>Chromosome-level genome of the wood stork (Mycteria americana) provides insight into avian chromosome evolution.</title>
        <authorList>
            <person name="Flamio R. Jr."/>
            <person name="Ramstad K.M."/>
        </authorList>
    </citation>
    <scope>NUCLEOTIDE SEQUENCE [LARGE SCALE GENOMIC DNA]</scope>
    <source>
        <strain evidence="1">JAX WOST 10</strain>
    </source>
</reference>
<dbReference type="AlphaFoldDB" id="A0AAN7Q8G4"/>
<gene>
    <name evidence="1" type="ORF">QYF61_024387</name>
</gene>
<dbReference type="EMBL" id="JAUNZN010000001">
    <property type="protein sequence ID" value="KAK4832596.1"/>
    <property type="molecule type" value="Genomic_DNA"/>
</dbReference>
<sequence length="180" mass="20867">MVMVLELMTYEERLRGLGLFSLQKKQQRGDFVALHIYLNGGYRKYSLFLTMHSRRKRGSGHDLQKGQFQSDTKNKNEVNMRAVKHWNRLTREAVEPLFLWHCNFFLKRRAGDCISPNNVSQQDKTLSFASSERDRRGISTLQIGVLSSPEWGLPPLREGAVSYLHGPSFPGKRDIRTENR</sequence>
<proteinExistence type="predicted"/>
<organism evidence="1 2">
    <name type="scientific">Mycteria americana</name>
    <name type="common">Wood stork</name>
    <dbReference type="NCBI Taxonomy" id="33587"/>
    <lineage>
        <taxon>Eukaryota</taxon>
        <taxon>Metazoa</taxon>
        <taxon>Chordata</taxon>
        <taxon>Craniata</taxon>
        <taxon>Vertebrata</taxon>
        <taxon>Euteleostomi</taxon>
        <taxon>Archelosauria</taxon>
        <taxon>Archosauria</taxon>
        <taxon>Dinosauria</taxon>
        <taxon>Saurischia</taxon>
        <taxon>Theropoda</taxon>
        <taxon>Coelurosauria</taxon>
        <taxon>Aves</taxon>
        <taxon>Neognathae</taxon>
        <taxon>Neoaves</taxon>
        <taxon>Aequornithes</taxon>
        <taxon>Ciconiiformes</taxon>
        <taxon>Ciconiidae</taxon>
        <taxon>Mycteria</taxon>
    </lineage>
</organism>
<accession>A0AAN7Q8G4</accession>
<evidence type="ECO:0000313" key="2">
    <source>
        <dbReference type="Proteomes" id="UP001333110"/>
    </source>
</evidence>
<protein>
    <submittedName>
        <fullName evidence="1">Uncharacterized protein</fullName>
    </submittedName>
</protein>